<name>A0A5E4GCI6_PRUDU</name>
<feature type="non-terminal residue" evidence="3">
    <location>
        <position position="369"/>
    </location>
</feature>
<dbReference type="InterPro" id="IPR005162">
    <property type="entry name" value="Retrotrans_gag_dom"/>
</dbReference>
<dbReference type="AlphaFoldDB" id="A0A5E4GCI6"/>
<sequence>KGSPKEHVSRFIDALGPHAGDYNLRLREFSKSLTDRAYTWYTTLAPGSIRSWEDLASKFCKKYFQNEERVTTTQLNNTRQKHGEDPVDFVRRFRDLALDCYDEKDEEALVEICISNIVADYRVYLENIGISQFSRLLEAVRRTSMSVKPAKTWRSDRKEAHQTLAIDDKPSNDYNSRKRKDRETYPPLPCKDEEFHAILDTMIADGAIKPLKPYKIPTREEKNDPRRILHAKIHEGVLELPSRKQTIDEDPLPKRRGKEVAAVITYSEDLLDDDELCHPWRNDPKPLEAMWEPCGNMEKAYWCKYSKPSSYNTPWPLADGWDDDSSNQMFVQDMPEDCYSGASLGQQEIAAVTFHNVTEAEARVLGRYL</sequence>
<feature type="region of interest" description="Disordered" evidence="1">
    <location>
        <begin position="152"/>
        <end position="186"/>
    </location>
</feature>
<dbReference type="PANTHER" id="PTHR33223:SF6">
    <property type="entry name" value="CCHC-TYPE DOMAIN-CONTAINING PROTEIN"/>
    <property type="match status" value="1"/>
</dbReference>
<organism evidence="3 4">
    <name type="scientific">Prunus dulcis</name>
    <name type="common">Almond</name>
    <name type="synonym">Amygdalus dulcis</name>
    <dbReference type="NCBI Taxonomy" id="3755"/>
    <lineage>
        <taxon>Eukaryota</taxon>
        <taxon>Viridiplantae</taxon>
        <taxon>Streptophyta</taxon>
        <taxon>Embryophyta</taxon>
        <taxon>Tracheophyta</taxon>
        <taxon>Spermatophyta</taxon>
        <taxon>Magnoliopsida</taxon>
        <taxon>eudicotyledons</taxon>
        <taxon>Gunneridae</taxon>
        <taxon>Pentapetalae</taxon>
        <taxon>rosids</taxon>
        <taxon>fabids</taxon>
        <taxon>Rosales</taxon>
        <taxon>Rosaceae</taxon>
        <taxon>Amygdaloideae</taxon>
        <taxon>Amygdaleae</taxon>
        <taxon>Prunus</taxon>
    </lineage>
</organism>
<feature type="compositionally biased region" description="Basic and acidic residues" evidence="1">
    <location>
        <begin position="153"/>
        <end position="171"/>
    </location>
</feature>
<dbReference type="PANTHER" id="PTHR33223">
    <property type="entry name" value="CCHC-TYPE DOMAIN-CONTAINING PROTEIN"/>
    <property type="match status" value="1"/>
</dbReference>
<evidence type="ECO:0000313" key="3">
    <source>
        <dbReference type="EMBL" id="VVA37310.1"/>
    </source>
</evidence>
<gene>
    <name evidence="3" type="ORF">ALMOND_2B000390</name>
</gene>
<reference evidence="4" key="1">
    <citation type="journal article" date="2020" name="Plant J.">
        <title>Transposons played a major role in the diversification between the closely related almond and peach genomes: results from the almond genome sequence.</title>
        <authorList>
            <person name="Alioto T."/>
            <person name="Alexiou K.G."/>
            <person name="Bardil A."/>
            <person name="Barteri F."/>
            <person name="Castanera R."/>
            <person name="Cruz F."/>
            <person name="Dhingra A."/>
            <person name="Duval H."/>
            <person name="Fernandez I Marti A."/>
            <person name="Frias L."/>
            <person name="Galan B."/>
            <person name="Garcia J.L."/>
            <person name="Howad W."/>
            <person name="Gomez-Garrido J."/>
            <person name="Gut M."/>
            <person name="Julca I."/>
            <person name="Morata J."/>
            <person name="Puigdomenech P."/>
            <person name="Ribeca P."/>
            <person name="Rubio Cabetas M.J."/>
            <person name="Vlasova A."/>
            <person name="Wirthensohn M."/>
            <person name="Garcia-Mas J."/>
            <person name="Gabaldon T."/>
            <person name="Casacuberta J.M."/>
            <person name="Arus P."/>
        </authorList>
    </citation>
    <scope>NUCLEOTIDE SEQUENCE [LARGE SCALE GENOMIC DNA]</scope>
    <source>
        <strain evidence="4">cv. Texas</strain>
    </source>
</reference>
<feature type="non-terminal residue" evidence="3">
    <location>
        <position position="1"/>
    </location>
</feature>
<dbReference type="EMBL" id="CABIKO010000525">
    <property type="protein sequence ID" value="VVA37310.1"/>
    <property type="molecule type" value="Genomic_DNA"/>
</dbReference>
<dbReference type="InParanoid" id="A0A5E4GCI6"/>
<dbReference type="Gramene" id="VVA37310">
    <property type="protein sequence ID" value="VVA37310"/>
    <property type="gene ID" value="Prudul26B000390"/>
</dbReference>
<evidence type="ECO:0000256" key="1">
    <source>
        <dbReference type="SAM" id="MobiDB-lite"/>
    </source>
</evidence>
<feature type="domain" description="Retrotransposon gag" evidence="2">
    <location>
        <begin position="29"/>
        <end position="113"/>
    </location>
</feature>
<proteinExistence type="predicted"/>
<dbReference type="Proteomes" id="UP000327085">
    <property type="component" value="Unassembled WGS sequence"/>
</dbReference>
<dbReference type="Pfam" id="PF03732">
    <property type="entry name" value="Retrotrans_gag"/>
    <property type="match status" value="1"/>
</dbReference>
<accession>A0A5E4GCI6</accession>
<evidence type="ECO:0000259" key="2">
    <source>
        <dbReference type="Pfam" id="PF03732"/>
    </source>
</evidence>
<evidence type="ECO:0000313" key="4">
    <source>
        <dbReference type="Proteomes" id="UP000327085"/>
    </source>
</evidence>
<protein>
    <submittedName>
        <fullName evidence="3">PREDICTED: retrotransposon</fullName>
    </submittedName>
</protein>